<reference evidence="13" key="1">
    <citation type="journal article" date="2019" name="Int. J. Syst. Evol. Microbiol.">
        <title>The Global Catalogue of Microorganisms (GCM) 10K type strain sequencing project: providing services to taxonomists for standard genome sequencing and annotation.</title>
        <authorList>
            <consortium name="The Broad Institute Genomics Platform"/>
            <consortium name="The Broad Institute Genome Sequencing Center for Infectious Disease"/>
            <person name="Wu L."/>
            <person name="Ma J."/>
        </authorList>
    </citation>
    <scope>NUCLEOTIDE SEQUENCE [LARGE SCALE GENOMIC DNA]</scope>
    <source>
        <strain evidence="13">CGMCC 1.19032</strain>
    </source>
</reference>
<feature type="active site" evidence="10">
    <location>
        <position position="183"/>
    </location>
</feature>
<gene>
    <name evidence="10 12" type="primary">hisH</name>
    <name evidence="12" type="ORF">ACFO5I_00310</name>
</gene>
<dbReference type="GO" id="GO:0016829">
    <property type="term" value="F:lyase activity"/>
    <property type="evidence" value="ECO:0007669"/>
    <property type="project" value="UniProtKB-KW"/>
</dbReference>
<dbReference type="Pfam" id="PF00117">
    <property type="entry name" value="GATase"/>
    <property type="match status" value="1"/>
</dbReference>
<dbReference type="EC" id="3.5.1.2" evidence="10"/>
<evidence type="ECO:0000256" key="9">
    <source>
        <dbReference type="ARBA" id="ARBA00049534"/>
    </source>
</evidence>
<feature type="active site" evidence="10">
    <location>
        <position position="181"/>
    </location>
</feature>
<dbReference type="NCBIfam" id="TIGR01855">
    <property type="entry name" value="IMP_synth_hisH"/>
    <property type="match status" value="1"/>
</dbReference>
<comment type="catalytic activity">
    <reaction evidence="9 10">
        <text>L-glutamine + H2O = L-glutamate + NH4(+)</text>
        <dbReference type="Rhea" id="RHEA:15889"/>
        <dbReference type="ChEBI" id="CHEBI:15377"/>
        <dbReference type="ChEBI" id="CHEBI:28938"/>
        <dbReference type="ChEBI" id="CHEBI:29985"/>
        <dbReference type="ChEBI" id="CHEBI:58359"/>
        <dbReference type="EC" id="3.5.1.2"/>
    </reaction>
</comment>
<evidence type="ECO:0000256" key="6">
    <source>
        <dbReference type="ARBA" id="ARBA00023102"/>
    </source>
</evidence>
<dbReference type="Proteomes" id="UP001595969">
    <property type="component" value="Unassembled WGS sequence"/>
</dbReference>
<evidence type="ECO:0000256" key="3">
    <source>
        <dbReference type="ARBA" id="ARBA00022605"/>
    </source>
</evidence>
<dbReference type="PROSITE" id="PS51273">
    <property type="entry name" value="GATASE_TYPE_1"/>
    <property type="match status" value="1"/>
</dbReference>
<evidence type="ECO:0000313" key="13">
    <source>
        <dbReference type="Proteomes" id="UP001595969"/>
    </source>
</evidence>
<evidence type="ECO:0000256" key="7">
    <source>
        <dbReference type="ARBA" id="ARBA00023239"/>
    </source>
</evidence>
<dbReference type="PANTHER" id="PTHR42701">
    <property type="entry name" value="IMIDAZOLE GLYCEROL PHOSPHATE SYNTHASE SUBUNIT HISH"/>
    <property type="match status" value="1"/>
</dbReference>
<organism evidence="12 13">
    <name type="scientific">Enterococcus lemanii</name>
    <dbReference type="NCBI Taxonomy" id="1159752"/>
    <lineage>
        <taxon>Bacteria</taxon>
        <taxon>Bacillati</taxon>
        <taxon>Bacillota</taxon>
        <taxon>Bacilli</taxon>
        <taxon>Lactobacillales</taxon>
        <taxon>Enterococcaceae</taxon>
        <taxon>Enterococcus</taxon>
    </lineage>
</organism>
<evidence type="ECO:0000256" key="5">
    <source>
        <dbReference type="ARBA" id="ARBA00022962"/>
    </source>
</evidence>
<keyword evidence="5 10" id="KW-0315">Glutamine amidotransferase</keyword>
<feature type="domain" description="Glutamine amidotransferase" evidence="11">
    <location>
        <begin position="3"/>
        <end position="197"/>
    </location>
</feature>
<dbReference type="HAMAP" id="MF_00278">
    <property type="entry name" value="HisH"/>
    <property type="match status" value="1"/>
</dbReference>
<dbReference type="Gene3D" id="3.40.50.880">
    <property type="match status" value="1"/>
</dbReference>
<evidence type="ECO:0000256" key="8">
    <source>
        <dbReference type="ARBA" id="ARBA00047838"/>
    </source>
</evidence>
<dbReference type="RefSeq" id="WP_204654258.1">
    <property type="nucleotide sequence ID" value="NZ_JAFBFD010000023.1"/>
</dbReference>
<keyword evidence="13" id="KW-1185">Reference proteome</keyword>
<comment type="catalytic activity">
    <reaction evidence="8 10">
        <text>5-[(5-phospho-1-deoxy-D-ribulos-1-ylimino)methylamino]-1-(5-phospho-beta-D-ribosyl)imidazole-4-carboxamide + L-glutamine = D-erythro-1-(imidazol-4-yl)glycerol 3-phosphate + 5-amino-1-(5-phospho-beta-D-ribosyl)imidazole-4-carboxamide + L-glutamate + H(+)</text>
        <dbReference type="Rhea" id="RHEA:24793"/>
        <dbReference type="ChEBI" id="CHEBI:15378"/>
        <dbReference type="ChEBI" id="CHEBI:29985"/>
        <dbReference type="ChEBI" id="CHEBI:58278"/>
        <dbReference type="ChEBI" id="CHEBI:58359"/>
        <dbReference type="ChEBI" id="CHEBI:58475"/>
        <dbReference type="ChEBI" id="CHEBI:58525"/>
        <dbReference type="EC" id="4.3.2.10"/>
    </reaction>
</comment>
<dbReference type="SUPFAM" id="SSF52317">
    <property type="entry name" value="Class I glutamine amidotransferase-like"/>
    <property type="match status" value="1"/>
</dbReference>
<keyword evidence="4 10" id="KW-0378">Hydrolase</keyword>
<comment type="subunit">
    <text evidence="2 10">Heterodimer of HisH and HisF.</text>
</comment>
<dbReference type="PROSITE" id="PS51274">
    <property type="entry name" value="GATASE_COBBQ"/>
    <property type="match status" value="1"/>
</dbReference>
<comment type="caution">
    <text evidence="12">The sequence shown here is derived from an EMBL/GenBank/DDBJ whole genome shotgun (WGS) entry which is preliminary data.</text>
</comment>
<dbReference type="InterPro" id="IPR010139">
    <property type="entry name" value="Imidazole-glycPsynth_HisH"/>
</dbReference>
<dbReference type="EC" id="4.3.2.10" evidence="10"/>
<evidence type="ECO:0000259" key="11">
    <source>
        <dbReference type="Pfam" id="PF00117"/>
    </source>
</evidence>
<sequence>MLVLVDYDAGNLRSISKAFEKIGVTPKISGEATDILAADGLILPGVGAFPKAMKTLEEKGLIEPIKTAVKNGTPLLGVCLGMQLLFEQSDEHGLTKGLAFIPGEVKPLPTLPNLAVPHMGWNRLNIQQDDPFVANLADAFVYYVHSYYVDCPKEYILATSHYGVEVPGIVRKGHIYGTQFHPEKSSTIGQEILKAFVKGIQS</sequence>
<evidence type="ECO:0000313" key="12">
    <source>
        <dbReference type="EMBL" id="MFC4718216.1"/>
    </source>
</evidence>
<keyword evidence="6 10" id="KW-0368">Histidine biosynthesis</keyword>
<keyword evidence="7 10" id="KW-0456">Lyase</keyword>
<protein>
    <recommendedName>
        <fullName evidence="10">Imidazole glycerol phosphate synthase subunit HisH</fullName>
        <ecNumber evidence="10">4.3.2.10</ecNumber>
    </recommendedName>
    <alternativeName>
        <fullName evidence="10">IGP synthase glutaminase subunit</fullName>
        <ecNumber evidence="10">3.5.1.2</ecNumber>
    </alternativeName>
    <alternativeName>
        <fullName evidence="10">IGP synthase subunit HisH</fullName>
    </alternativeName>
    <alternativeName>
        <fullName evidence="10">ImGP synthase subunit HisH</fullName>
        <shortName evidence="10">IGPS subunit HisH</shortName>
    </alternativeName>
</protein>
<accession>A0ABV9MQH5</accession>
<evidence type="ECO:0000256" key="2">
    <source>
        <dbReference type="ARBA" id="ARBA00011152"/>
    </source>
</evidence>
<dbReference type="PRINTS" id="PR00097">
    <property type="entry name" value="ANTSNTHASEII"/>
</dbReference>
<proteinExistence type="inferred from homology"/>
<evidence type="ECO:0000256" key="10">
    <source>
        <dbReference type="HAMAP-Rule" id="MF_00278"/>
    </source>
</evidence>
<dbReference type="InterPro" id="IPR029062">
    <property type="entry name" value="Class_I_gatase-like"/>
</dbReference>
<comment type="subcellular location">
    <subcellularLocation>
        <location evidence="10">Cytoplasm</location>
    </subcellularLocation>
</comment>
<dbReference type="EMBL" id="JBHSGS010000003">
    <property type="protein sequence ID" value="MFC4718216.1"/>
    <property type="molecule type" value="Genomic_DNA"/>
</dbReference>
<comment type="pathway">
    <text evidence="1 10">Amino-acid biosynthesis; L-histidine biosynthesis; L-histidine from 5-phospho-alpha-D-ribose 1-diphosphate: step 5/9.</text>
</comment>
<comment type="function">
    <text evidence="10">IGPS catalyzes the conversion of PRFAR and glutamine to IGP, AICAR and glutamate. The HisH subunit catalyzes the hydrolysis of glutamine to glutamate and ammonia as part of the synthesis of IGP and AICAR. The resulting ammonia molecule is channeled to the active site of HisF.</text>
</comment>
<dbReference type="CDD" id="cd01748">
    <property type="entry name" value="GATase1_IGP_Synthase"/>
    <property type="match status" value="1"/>
</dbReference>
<keyword evidence="3 10" id="KW-0028">Amino-acid biosynthesis</keyword>
<keyword evidence="10" id="KW-0963">Cytoplasm</keyword>
<name>A0ABV9MQH5_9ENTE</name>
<evidence type="ECO:0000256" key="4">
    <source>
        <dbReference type="ARBA" id="ARBA00022801"/>
    </source>
</evidence>
<feature type="active site" description="Nucleophile" evidence="10">
    <location>
        <position position="79"/>
    </location>
</feature>
<dbReference type="InterPro" id="IPR017926">
    <property type="entry name" value="GATASE"/>
</dbReference>
<dbReference type="PIRSF" id="PIRSF000495">
    <property type="entry name" value="Amidotransf_hisH"/>
    <property type="match status" value="1"/>
</dbReference>
<evidence type="ECO:0000256" key="1">
    <source>
        <dbReference type="ARBA" id="ARBA00005091"/>
    </source>
</evidence>
<dbReference type="PANTHER" id="PTHR42701:SF1">
    <property type="entry name" value="IMIDAZOLE GLYCEROL PHOSPHATE SYNTHASE SUBUNIT HISH"/>
    <property type="match status" value="1"/>
</dbReference>